<name>A0ABQ8MXH9_LABRO</name>
<reference evidence="13 14" key="1">
    <citation type="submission" date="2022-01" db="EMBL/GenBank/DDBJ databases">
        <title>A high-quality chromosome-level genome assembly of rohu carp, Labeo rohita.</title>
        <authorList>
            <person name="Arick M.A. II"/>
            <person name="Hsu C.-Y."/>
            <person name="Magbanua Z."/>
            <person name="Pechanova O."/>
            <person name="Grover C."/>
            <person name="Miller E."/>
            <person name="Thrash A."/>
            <person name="Ezzel L."/>
            <person name="Alam S."/>
            <person name="Benzie J."/>
            <person name="Hamilton M."/>
            <person name="Karsi A."/>
            <person name="Lawrence M.L."/>
            <person name="Peterson D.G."/>
        </authorList>
    </citation>
    <scope>NUCLEOTIDE SEQUENCE [LARGE SCALE GENOMIC DNA]</scope>
    <source>
        <strain evidence="14">BAU-BD-2019</strain>
        <tissue evidence="13">Blood</tissue>
    </source>
</reference>
<feature type="repeat" description="Xin" evidence="9">
    <location>
        <begin position="1179"/>
        <end position="1194"/>
    </location>
</feature>
<feature type="compositionally biased region" description="Basic and acidic residues" evidence="11">
    <location>
        <begin position="2649"/>
        <end position="2658"/>
    </location>
</feature>
<feature type="compositionally biased region" description="Basic and acidic residues" evidence="11">
    <location>
        <begin position="3108"/>
        <end position="3133"/>
    </location>
</feature>
<feature type="compositionally biased region" description="Polar residues" evidence="11">
    <location>
        <begin position="226"/>
        <end position="238"/>
    </location>
</feature>
<dbReference type="PANTHER" id="PTHR22591">
    <property type="entry name" value="XIN"/>
    <property type="match status" value="1"/>
</dbReference>
<feature type="repeat" description="Xin" evidence="9">
    <location>
        <begin position="919"/>
        <end position="934"/>
    </location>
</feature>
<feature type="compositionally biased region" description="Polar residues" evidence="11">
    <location>
        <begin position="3139"/>
        <end position="3176"/>
    </location>
</feature>
<evidence type="ECO:0000259" key="12">
    <source>
        <dbReference type="PROSITE" id="PS50023"/>
    </source>
</evidence>
<feature type="region of interest" description="Disordered" evidence="11">
    <location>
        <begin position="1945"/>
        <end position="1964"/>
    </location>
</feature>
<feature type="region of interest" description="Disordered" evidence="11">
    <location>
        <begin position="180"/>
        <end position="238"/>
    </location>
</feature>
<dbReference type="InterPro" id="IPR012510">
    <property type="entry name" value="Actin-binding_Xin_repeat"/>
</dbReference>
<feature type="region of interest" description="Disordered" evidence="11">
    <location>
        <begin position="2649"/>
        <end position="2881"/>
    </location>
</feature>
<feature type="repeat" description="Xin" evidence="9">
    <location>
        <begin position="811"/>
        <end position="826"/>
    </location>
</feature>
<protein>
    <submittedName>
        <fullName evidence="13">Xin actin-binding repeat-containing protein 1</fullName>
    </submittedName>
</protein>
<feature type="compositionally biased region" description="Low complexity" evidence="11">
    <location>
        <begin position="2733"/>
        <end position="2745"/>
    </location>
</feature>
<comment type="caution">
    <text evidence="13">The sequence shown here is derived from an EMBL/GenBank/DDBJ whole genome shotgun (WGS) entry which is preliminary data.</text>
</comment>
<evidence type="ECO:0000256" key="8">
    <source>
        <dbReference type="PROSITE-ProRule" id="PRU00125"/>
    </source>
</evidence>
<dbReference type="Pfam" id="PF00412">
    <property type="entry name" value="LIM"/>
    <property type="match status" value="1"/>
</dbReference>
<keyword evidence="7 9" id="KW-0009">Actin-binding</keyword>
<dbReference type="EMBL" id="JACTAM010000002">
    <property type="protein sequence ID" value="KAI2667537.1"/>
    <property type="molecule type" value="Genomic_DNA"/>
</dbReference>
<evidence type="ECO:0000313" key="13">
    <source>
        <dbReference type="EMBL" id="KAI2667537.1"/>
    </source>
</evidence>
<feature type="repeat" description="Xin" evidence="9">
    <location>
        <begin position="679"/>
        <end position="694"/>
    </location>
</feature>
<feature type="region of interest" description="Disordered" evidence="11">
    <location>
        <begin position="2053"/>
        <end position="2073"/>
    </location>
</feature>
<feature type="compositionally biased region" description="Polar residues" evidence="11">
    <location>
        <begin position="2430"/>
        <end position="2445"/>
    </location>
</feature>
<dbReference type="InterPro" id="IPR030072">
    <property type="entry name" value="XIRP1/XIRP2"/>
</dbReference>
<feature type="repeat" description="Xin" evidence="9">
    <location>
        <begin position="1031"/>
        <end position="1046"/>
    </location>
</feature>
<evidence type="ECO:0000256" key="9">
    <source>
        <dbReference type="PROSITE-ProRule" id="PRU00721"/>
    </source>
</evidence>
<accession>A0ABQ8MXH9</accession>
<keyword evidence="2 8" id="KW-0479">Metal-binding</keyword>
<feature type="region of interest" description="Disordered" evidence="11">
    <location>
        <begin position="3585"/>
        <end position="3625"/>
    </location>
</feature>
<feature type="compositionally biased region" description="Polar residues" evidence="11">
    <location>
        <begin position="3591"/>
        <end position="3607"/>
    </location>
</feature>
<evidence type="ECO:0000256" key="2">
    <source>
        <dbReference type="ARBA" id="ARBA00022723"/>
    </source>
</evidence>
<feature type="compositionally biased region" description="Low complexity" evidence="11">
    <location>
        <begin position="1739"/>
        <end position="1757"/>
    </location>
</feature>
<gene>
    <name evidence="13" type="ORF">H4Q32_004043</name>
</gene>
<comment type="domain">
    <text evidence="9">Xin repeats bind F-actin.</text>
</comment>
<sequence>MLQFTLLSITEGNEERKTDRLRSQSLKSLSGGHSSWSTSEVLFWDRRTPVSQLVERYESCVELTDVDSEDTWSKSSGQRRSNYEEGKVENRWRRYESLSGKNSTLSRSISMEMLAQPDLVGPNARRALFESKKYASSPRLNVTPQAKSGPVSHIASQWREAPTGWEKVYSGDTTVTNAKKDKAHQKEKSLETMRRKTVSGVPGYVSQSSTGLNDDKKHFKKERESASYQQHKTKYTPSPIQSVKDRSAIYLSKVAAADPSGYIEQQGSVFQEHLISSGKKKKQSKMAGVGKQIKVTDASSGDDDFPPPPPPLPRPQVLESLQKDQSQNFLPVPPPKETFSEFYQQRQKSELKRLFKHIHPELKMNLEDVDDELIDAINPQAADTAYQGEVQSMRWIFENWTLDNIGDPHETKRLFNEENLQGGDVRGKSSLFEHSRFDSQPTEAGERPGVVKGDVRTATWLFETQPLDSISKSKIENEEIVEVVLKEPVQKGDVRGARLLFESKPLDALGRCCSVEDQHFLTLKSELQENKGDVKKTVKLFQADPCCAIRDSSGKIHEIKSICREEIQSSDFKTARWLFETQPLDHINKGAGVQIIRGISLEEAQKGGVDNKKWMFETQPLDAIHEGAVEEEKFKGTVEDIPGEADVHNKLKLFENQPLSSLKGESVEEISEKEAIVGGNVGSTLWLFETQPMDTLKDSYEVGQLKKVVVSSDEKGEVKDKKLQFEKCSVGKTVSDGGNKVQDVEKGDVKTFKNLFETLPLSNISQSHIDDITAGDVKGSLSETTPLYAIKDFAGNFHKVTTVSREECIKGNVQNYKWMFETKPLDQFEEGSGKVELIKGITRQEDMAGDVRTAKWMFETQPLDCINVQSKKEAGSTATQEEFQKGNVKTCKWLFETQPMDILYEKSERNQDVEPVPKADVKSHTWFFETQPLDNTKDKKDFSLKLCSTVQEGIKSDMNVKTVKHLFETETLDRITKQTDSDQNVRYVSQVDIQSGDVSRVKEMFESKSLHEIGSECVTEQKEQKNEIQSGSVHKFTWLFENQPISDINEKEDRVTYSISDVEGGDVGSKKFIFETFSLDKIQDKDELLEHQSMSVEKPTSGSGNVKSSTMLFESQPLYAIKDKDGQFHEVTTVKKEEVMRADVRGARWMFETKPLDTIQADKEIYVIRAVTQEDVCKGDVKSARWKFETQPLDSITPREGPSVRVVEDIGNEKSVQQSKQLFETEQAGQKKFVRMVSVTDVQQGDVRTSTWLFENQPIDTLKGEPDENTTLTTVHREDNTKGDVKRCTWLFESQPLDKIKNDESTEELASSKEEIPKADVKSTTWLFETTPLDKITVESVTDILYRLCHYSFIHSSGIIIQANDYKYVNMAKYQIVKNEGLTVQKEEVVEGNIRNIMLQLLFKPNLKPKVVILKEDEQGKMHSTVLEIPFGSTDNPEAECKTQEAVKIIENLLVQQKTIKTGLVMQESEGGQPEMTVYSLYCQSSATESQDIARGDVKSTIGNLLATVHHQQTKPSCRLEQNEKGNVDLYRSCIENGDLKSLQQELSEEELSASCRDKIEIIQGDVKEAKRHLNQQREQVERTVLDVVPGDVKNVKKVFSEVCTDLGVGNGMTKEEIVRGDILSAKQQLDEAVKQSVMVQKEEIVSGDIKATLESLERAKQQSMHVEREVIKPGTIYDLNVEAEEMCSEEDERKVIKEEIISGDVKAAKRSLERAKNQSMRVEREPVTPGKLYNLNESSQSQSSTTAEQSTTSTLSNQRITTTFRKVSDIEKDQGSKERVCCQNEVEERENIHVSTENDSREIDNSPQFLESEPDVVKGDVKAAIQSLRSAATEQRSVVREEIVRGNMQETLQSLEKSSINISKGDFKAAMLFRQSGHTQSKMTNDSGTVECKQSFVNLPSSDTELSSSVSVTGSEHLTISVLNSEFVSSNADCSKLSSAFAEKAEHPPPIPPKTGNQVKDQKPVIPPKPLHIITSSKHRAETPHICPSSPNKQQTPAIPPKVAAKNKTVETLNKIKEKPCNIHEPVQRTNLSDPTDLQKMQYTEQWVQNSHMQHTDTPSEGKTDPLDDGSFACNRTGMEKNVIQRINAAEEIRMCMQSYSKDSDELNKGFKVALQNFGEKKTTTDTTSIFPKKIKVVQKETIQEQAKISKAASRDTPSTPEICEAPSKYNQTIEQQSDSENKVVLREKKARRETEDERRQRLSVHKDEIMRGNVKAAMEIFENLMRREELKIILSKVQEIEGETCEVDVKSLKTLFENVPVWISKPIKNMKRRPCPRAGTETDGFRDDVESISSVESAFEDLEKASMDIINLKEQTLAKLLEIEEAIKKALYSVSNLKSEADITGLSGLFSESLNADNVSPNTKNIRKISIVSSKAKPVQSKQVQGTDNRCLPKEVPHQVQMSKPCSNAPCSPSFISIHSAARRPVESPTSLQPKANDQANAVSTFKQSSSEKSSASHVCSPPSPRRKVSVLEVQRVPEVASGIIGTKTVSEKYEEIDCFGNTYFSSKRSTFVTRQSESELSASYDVITNPRRYEEMASPVLQRSGQTFSSNSLSKSKDRKFLSPAKEMCSACLNPVYPVEKMVADKLVLHTNCFCCKHCNKKLSLHNYSALYGEFYCPSHYYQLFKKKGNYDEGFGHRQHKDRWLVKTEESEPTEKISSARKTEPACVDVTVDDPGRPTSRLQRHKDDQFKSPDNTTKLKISWPPENKKTRHSPVSQNTSSASRSTTDWSNHSHSSARSSRNALEKKRSNSRLDEIDKPVQLSPRVYEKTNTHDSPFTIKGGFKTPHSEDVFTSHPRGSKPLQKTADRAGTQSRVSKGGKVTSKDLSSVTSRPDSVRENTLAEDGKADSPTKRKKSVRFSSNLSIDEENNTEISREEVESSTDAFVELPAVSAVVTAKKDMTTFEAEIEESPEECLVDTTHNPYGHNYVEHPKALDGQMEDPFFPTTGIQESESRADEANMSETDTITNLDELQVNDMTACGKETFKPGSESFDLEQISEMKKEVVIESNPKAVTSKNQESKDPDMLDMPPKSDNKSNTKVANKKAMEKGNKGSWSKGKSPLTKLFTSGPSSKEIKSETKTESKKPNAKPRNLLGRLFSSSEIDLETKKTPEIKTETTSEKEPEKPRGTEDDTALIQENVSLSSPLTEPTFQNTHQESIKPTQGQLSDTPEEINSTQDLENPILLPGSSADETVPSIDLELVEQHKPASDVFGEIDKNEALIPSQEHINVDLISPDSSKPSGLEESLNSFLPQNEDITGFLDSSDTFTSQVMNPNTNVMAFSESNTQSGTLTDIMDLETPSMETPSVDIGSSFIQEDPFGEKAQGESGDTILSPSMDFNQTTLDIFGSSESNIGFGNTLTEANKNEASVSLEVTDDPFGMNNAPVQTMDIFGGDNTLSAFDQSSTNNFFDIMTNSETQSQNPFEGFTDSTKLAPNGVFDFISSEGDPSTLSVTSNVFEQKSSDLEQANLFQSEVNNVLDSKGNQSTSNVPIQNLPGQELIESSQMEAFDFFSSENDASTAPFSHTSADPFQNDIFASAIDSTDTNTFSVETTQRTTNPFDDFIGLENNRESAETKASNLFPDDIFSSIPAQDMSTMQDPTNADTNAVPPQKSENDWMSDFLG</sequence>
<feature type="compositionally biased region" description="Basic and acidic residues" evidence="11">
    <location>
        <begin position="2746"/>
        <end position="2761"/>
    </location>
</feature>
<feature type="repeat" description="Xin" evidence="9">
    <location>
        <begin position="849"/>
        <end position="864"/>
    </location>
</feature>
<comment type="similarity">
    <text evidence="9">Belongs to the Xin family.</text>
</comment>
<feature type="repeat" description="Xin" evidence="9">
    <location>
        <begin position="747"/>
        <end position="762"/>
    </location>
</feature>
<evidence type="ECO:0000256" key="1">
    <source>
        <dbReference type="ARBA" id="ARBA00004282"/>
    </source>
</evidence>
<keyword evidence="5" id="KW-0965">Cell junction</keyword>
<dbReference type="Gene3D" id="2.10.110.10">
    <property type="entry name" value="Cysteine Rich Protein"/>
    <property type="match status" value="1"/>
</dbReference>
<feature type="compositionally biased region" description="Low complexity" evidence="11">
    <location>
        <begin position="2446"/>
        <end position="2463"/>
    </location>
</feature>
<dbReference type="PANTHER" id="PTHR22591:SF2">
    <property type="entry name" value="XIN ACTIN-BINDING REPEAT-CONTAINING PROTEIN 1"/>
    <property type="match status" value="1"/>
</dbReference>
<feature type="compositionally biased region" description="Basic and acidic residues" evidence="11">
    <location>
        <begin position="180"/>
        <end position="194"/>
    </location>
</feature>
<evidence type="ECO:0000256" key="7">
    <source>
        <dbReference type="ARBA" id="ARBA00023203"/>
    </source>
</evidence>
<keyword evidence="6 8" id="KW-0440">LIM domain</keyword>
<keyword evidence="14" id="KW-1185">Reference proteome</keyword>
<evidence type="ECO:0000256" key="5">
    <source>
        <dbReference type="ARBA" id="ARBA00022949"/>
    </source>
</evidence>
<feature type="repeat" description="Xin" evidence="9">
    <location>
        <begin position="492"/>
        <end position="507"/>
    </location>
</feature>
<dbReference type="SMART" id="SM00132">
    <property type="entry name" value="LIM"/>
    <property type="match status" value="1"/>
</dbReference>
<feature type="repeat" description="Xin" evidence="9">
    <location>
        <begin position="570"/>
        <end position="585"/>
    </location>
</feature>
<dbReference type="Pfam" id="PF08043">
    <property type="entry name" value="Xin"/>
    <property type="match status" value="13"/>
</dbReference>
<dbReference type="Proteomes" id="UP000830375">
    <property type="component" value="Unassembled WGS sequence"/>
</dbReference>
<feature type="repeat" description="Xin" evidence="9">
    <location>
        <begin position="958"/>
        <end position="973"/>
    </location>
</feature>
<feature type="region of interest" description="Disordered" evidence="11">
    <location>
        <begin position="1717"/>
        <end position="1757"/>
    </location>
</feature>
<feature type="repeat" description="Xin" evidence="9">
    <location>
        <begin position="388"/>
        <end position="403"/>
    </location>
</feature>
<keyword evidence="3" id="KW-0677">Repeat</keyword>
<feature type="repeat" description="Xin" evidence="9">
    <location>
        <begin position="645"/>
        <end position="660"/>
    </location>
</feature>
<feature type="repeat" description="Xin" evidence="9">
    <location>
        <begin position="1319"/>
        <end position="1334"/>
    </location>
</feature>
<feature type="coiled-coil region" evidence="10">
    <location>
        <begin position="1560"/>
        <end position="1587"/>
    </location>
</feature>
<evidence type="ECO:0000256" key="11">
    <source>
        <dbReference type="SAM" id="MobiDB-lite"/>
    </source>
</evidence>
<dbReference type="SUPFAM" id="SSF57716">
    <property type="entry name" value="Glucocorticoid receptor-like (DNA-binding domain)"/>
    <property type="match status" value="1"/>
</dbReference>
<feature type="compositionally biased region" description="Basic and acidic residues" evidence="11">
    <location>
        <begin position="2055"/>
        <end position="2067"/>
    </location>
</feature>
<feature type="region of interest" description="Disordered" evidence="11">
    <location>
        <begin position="296"/>
        <end position="315"/>
    </location>
</feature>
<evidence type="ECO:0000256" key="6">
    <source>
        <dbReference type="ARBA" id="ARBA00023038"/>
    </source>
</evidence>
<feature type="domain" description="LIM zinc-binding" evidence="12">
    <location>
        <begin position="2570"/>
        <end position="2630"/>
    </location>
</feature>
<evidence type="ECO:0000256" key="10">
    <source>
        <dbReference type="SAM" id="Coils"/>
    </source>
</evidence>
<feature type="compositionally biased region" description="Basic and acidic residues" evidence="11">
    <location>
        <begin position="3076"/>
        <end position="3088"/>
    </location>
</feature>
<feature type="repeat" description="Xin" evidence="9">
    <location>
        <begin position="607"/>
        <end position="622"/>
    </location>
</feature>
<feature type="compositionally biased region" description="Basic and acidic residues" evidence="11">
    <location>
        <begin position="3022"/>
        <end position="3040"/>
    </location>
</feature>
<proteinExistence type="inferred from homology"/>
<keyword evidence="4 8" id="KW-0862">Zinc</keyword>
<feature type="compositionally biased region" description="Polar residues" evidence="11">
    <location>
        <begin position="2716"/>
        <end position="2732"/>
    </location>
</feature>
<dbReference type="InterPro" id="IPR001781">
    <property type="entry name" value="Znf_LIM"/>
</dbReference>
<dbReference type="PROSITE" id="PS50023">
    <property type="entry name" value="LIM_DOMAIN_2"/>
    <property type="match status" value="1"/>
</dbReference>
<feature type="repeat" description="Xin" evidence="9">
    <location>
        <begin position="1214"/>
        <end position="1229"/>
    </location>
</feature>
<feature type="repeat" description="Xin" evidence="9">
    <location>
        <begin position="1104"/>
        <end position="1119"/>
    </location>
</feature>
<feature type="repeat" description="Xin" evidence="9">
    <location>
        <begin position="1142"/>
        <end position="1157"/>
    </location>
</feature>
<feature type="compositionally biased region" description="Basic and acidic residues" evidence="11">
    <location>
        <begin position="213"/>
        <end position="225"/>
    </location>
</feature>
<feature type="region of interest" description="Disordered" evidence="11">
    <location>
        <begin position="3012"/>
        <end position="3176"/>
    </location>
</feature>
<feature type="repeat" description="Xin" evidence="9">
    <location>
        <begin position="532"/>
        <end position="547"/>
    </location>
</feature>
<feature type="repeat" description="Xin" evidence="9">
    <location>
        <begin position="1245"/>
        <end position="1260"/>
    </location>
</feature>
<feature type="repeat" description="Xin" evidence="9">
    <location>
        <begin position="453"/>
        <end position="468"/>
    </location>
</feature>
<dbReference type="PROSITE" id="PS51389">
    <property type="entry name" value="XIN"/>
    <property type="match status" value="22"/>
</dbReference>
<evidence type="ECO:0000256" key="3">
    <source>
        <dbReference type="ARBA" id="ARBA00022737"/>
    </source>
</evidence>
<feature type="repeat" description="Xin" evidence="9">
    <location>
        <begin position="886"/>
        <end position="901"/>
    </location>
</feature>
<feature type="repeat" description="Xin" evidence="9">
    <location>
        <begin position="1283"/>
        <end position="1298"/>
    </location>
</feature>
<keyword evidence="10" id="KW-0175">Coiled coil</keyword>
<comment type="subcellular location">
    <subcellularLocation>
        <location evidence="1">Cell junction</location>
    </subcellularLocation>
</comment>
<feature type="region of interest" description="Disordered" evidence="11">
    <location>
        <begin position="2424"/>
        <end position="2469"/>
    </location>
</feature>
<organism evidence="13 14">
    <name type="scientific">Labeo rohita</name>
    <name type="common">Indian major carp</name>
    <name type="synonym">Cyprinus rohita</name>
    <dbReference type="NCBI Taxonomy" id="84645"/>
    <lineage>
        <taxon>Eukaryota</taxon>
        <taxon>Metazoa</taxon>
        <taxon>Chordata</taxon>
        <taxon>Craniata</taxon>
        <taxon>Vertebrata</taxon>
        <taxon>Euteleostomi</taxon>
        <taxon>Actinopterygii</taxon>
        <taxon>Neopterygii</taxon>
        <taxon>Teleostei</taxon>
        <taxon>Ostariophysi</taxon>
        <taxon>Cypriniformes</taxon>
        <taxon>Cyprinidae</taxon>
        <taxon>Labeoninae</taxon>
        <taxon>Labeonini</taxon>
        <taxon>Labeo</taxon>
    </lineage>
</organism>
<feature type="compositionally biased region" description="Polar residues" evidence="11">
    <location>
        <begin position="2827"/>
        <end position="2836"/>
    </location>
</feature>
<feature type="compositionally biased region" description="Basic and acidic residues" evidence="11">
    <location>
        <begin position="1717"/>
        <end position="1727"/>
    </location>
</feature>
<evidence type="ECO:0000256" key="4">
    <source>
        <dbReference type="ARBA" id="ARBA00022833"/>
    </source>
</evidence>
<evidence type="ECO:0000313" key="14">
    <source>
        <dbReference type="Proteomes" id="UP000830375"/>
    </source>
</evidence>